<keyword evidence="2" id="KW-1185">Reference proteome</keyword>
<reference evidence="1 2" key="1">
    <citation type="submission" date="2019-05" db="EMBL/GenBank/DDBJ databases">
        <title>Pseudomonas sp. SC006 isolated from lettuce that can produce HBGAs.</title>
        <authorList>
            <person name="Wang D."/>
            <person name="Liao N."/>
            <person name="Liu D."/>
            <person name="Zhang Z."/>
            <person name="Zou S."/>
        </authorList>
    </citation>
    <scope>NUCLEOTIDE SEQUENCE [LARGE SCALE GENOMIC DNA]</scope>
    <source>
        <strain evidence="1 2">SC006</strain>
    </source>
</reference>
<sequence length="78" mass="8833">MVLLEFFWLALQLLNPVLRARAVPSVLSSRKTQDRGLHEATDGLFFMERATVCNGQGATKHIDRSQPSQCHHCNPRKC</sequence>
<protein>
    <submittedName>
        <fullName evidence="1">Uncharacterized protein</fullName>
    </submittedName>
</protein>
<accession>A0A5R8Z9G2</accession>
<dbReference type="OrthoDB" id="9960375at2"/>
<evidence type="ECO:0000313" key="2">
    <source>
        <dbReference type="Proteomes" id="UP000309819"/>
    </source>
</evidence>
<dbReference type="EMBL" id="VAUO01000003">
    <property type="protein sequence ID" value="TLP61667.1"/>
    <property type="molecule type" value="Genomic_DNA"/>
</dbReference>
<gene>
    <name evidence="1" type="ORF">FEM01_09195</name>
</gene>
<name>A0A5R8Z9G2_9PSED</name>
<evidence type="ECO:0000313" key="1">
    <source>
        <dbReference type="EMBL" id="TLP61667.1"/>
    </source>
</evidence>
<proteinExistence type="predicted"/>
<comment type="caution">
    <text evidence="1">The sequence shown here is derived from an EMBL/GenBank/DDBJ whole genome shotgun (WGS) entry which is preliminary data.</text>
</comment>
<dbReference type="AlphaFoldDB" id="A0A5R8Z9G2"/>
<dbReference type="Proteomes" id="UP000309819">
    <property type="component" value="Unassembled WGS sequence"/>
</dbReference>
<organism evidence="1 2">
    <name type="scientific">Pseudomonas mosselii</name>
    <dbReference type="NCBI Taxonomy" id="78327"/>
    <lineage>
        <taxon>Bacteria</taxon>
        <taxon>Pseudomonadati</taxon>
        <taxon>Pseudomonadota</taxon>
        <taxon>Gammaproteobacteria</taxon>
        <taxon>Pseudomonadales</taxon>
        <taxon>Pseudomonadaceae</taxon>
        <taxon>Pseudomonas</taxon>
    </lineage>
</organism>